<feature type="domain" description="Transposase IS204/IS1001/IS1096/IS1165 zinc-finger" evidence="2">
    <location>
        <begin position="39"/>
        <end position="83"/>
    </location>
</feature>
<evidence type="ECO:0000313" key="3">
    <source>
        <dbReference type="EMBL" id="BAQ57673.1"/>
    </source>
</evidence>
<dbReference type="AlphaFoldDB" id="A0A0D6A4E9"/>
<name>A0A0D6A4E9_9LACO</name>
<dbReference type="NCBIfam" id="NF033550">
    <property type="entry name" value="transpos_ISL3"/>
    <property type="match status" value="1"/>
</dbReference>
<dbReference type="PATRIC" id="fig|1600.4.peg.1310"/>
<evidence type="ECO:0000313" key="4">
    <source>
        <dbReference type="Proteomes" id="UP000035709"/>
    </source>
</evidence>
<evidence type="ECO:0000259" key="1">
    <source>
        <dbReference type="Pfam" id="PF01610"/>
    </source>
</evidence>
<dbReference type="Pfam" id="PF01610">
    <property type="entry name" value="DDE_Tnp_ISL3"/>
    <property type="match status" value="1"/>
</dbReference>
<dbReference type="PANTHER" id="PTHR33498:SF1">
    <property type="entry name" value="TRANSPOSASE FOR INSERTION SEQUENCE ELEMENT IS1557"/>
    <property type="match status" value="1"/>
</dbReference>
<dbReference type="EMBL" id="AP014808">
    <property type="protein sequence ID" value="BAQ57673.1"/>
    <property type="molecule type" value="Genomic_DNA"/>
</dbReference>
<feature type="domain" description="Transposase IS204/IS1001/IS1096/IS1165 DDE" evidence="1">
    <location>
        <begin position="170"/>
        <end position="414"/>
    </location>
</feature>
<dbReference type="InterPro" id="IPR029261">
    <property type="entry name" value="Transposase_Znf"/>
</dbReference>
<protein>
    <submittedName>
        <fullName evidence="3">Transposase</fullName>
    </submittedName>
</protein>
<sequence length="440" mass="51657">MTNDINFWTGIKDPYLKPDKPFLTESKELKVIHLIQSYPMHCPLCGQLMRRNGFRKKPVTIKILSLAGKPAVLKIKKQQYLCPPSPQCPKRVTKVAQVQGIKFACRIANVVKYHIVQELSENESMRTIAKIANHHNVSTNTVERQLEGLEDTFKTNPHWLPATIAFDGFKSGKFAQSKMCMILMNPQNHRTIDIIQSRNSRFMRNYFLSHYSKKARWSVKIVVVDLFEPYRNLIHDLFPQAMIVADHFHVVVQAYRALQSARLKVMKEYGTNTHEYRALKHYWKLLMAKEGQLDYLHYYSRRNFYHACLSNQDVVERLLNLSPELRAAYEYYQDLIAAISHRSQTLLDQLIKRNNLQNVMRRVKRTLAKHRQEIIASFYTRLTNGPIEGTNNKIKIIKRTAYGYRNFFHFRIRILISLKTSNLMIRELPKRRTRPIAKVA</sequence>
<keyword evidence="4" id="KW-1185">Reference proteome</keyword>
<dbReference type="OrthoDB" id="6197054at2"/>
<dbReference type="RefSeq" id="WP_060459683.1">
    <property type="nucleotide sequence ID" value="NZ_AP014808.1"/>
</dbReference>
<gene>
    <name evidence="3" type="ORF">LBAT_1284</name>
</gene>
<dbReference type="KEGG" id="lae:LBAT_1284"/>
<accession>A0A0D6A4E9</accession>
<evidence type="ECO:0000259" key="2">
    <source>
        <dbReference type="Pfam" id="PF14690"/>
    </source>
</evidence>
<reference evidence="3 4" key="1">
    <citation type="submission" date="2015-03" db="EMBL/GenBank/DDBJ databases">
        <title>Complete genome sequence of Lactobacillus acetotolerans NBRC 13120.</title>
        <authorList>
            <person name="Toh H."/>
            <person name="Morita H."/>
            <person name="Fujita N."/>
        </authorList>
    </citation>
    <scope>NUCLEOTIDE SEQUENCE [LARGE SCALE GENOMIC DNA]</scope>
    <source>
        <strain evidence="3 4">NBRC 13120</strain>
    </source>
</reference>
<dbReference type="Proteomes" id="UP000035709">
    <property type="component" value="Chromosome"/>
</dbReference>
<dbReference type="InterPro" id="IPR047951">
    <property type="entry name" value="Transpos_ISL3"/>
</dbReference>
<dbReference type="Pfam" id="PF14690">
    <property type="entry name" value="Zn_ribbon_ISL3"/>
    <property type="match status" value="1"/>
</dbReference>
<dbReference type="STRING" id="1600.LBAT_1284"/>
<proteinExistence type="predicted"/>
<organism evidence="3 4">
    <name type="scientific">Lactobacillus acetotolerans</name>
    <dbReference type="NCBI Taxonomy" id="1600"/>
    <lineage>
        <taxon>Bacteria</taxon>
        <taxon>Bacillati</taxon>
        <taxon>Bacillota</taxon>
        <taxon>Bacilli</taxon>
        <taxon>Lactobacillales</taxon>
        <taxon>Lactobacillaceae</taxon>
        <taxon>Lactobacillus</taxon>
    </lineage>
</organism>
<dbReference type="PANTHER" id="PTHR33498">
    <property type="entry name" value="TRANSPOSASE FOR INSERTION SEQUENCE ELEMENT IS1557"/>
    <property type="match status" value="1"/>
</dbReference>
<dbReference type="InterPro" id="IPR002560">
    <property type="entry name" value="Transposase_DDE"/>
</dbReference>